<evidence type="ECO:0000313" key="1">
    <source>
        <dbReference type="EMBL" id="KAK2114668.1"/>
    </source>
</evidence>
<feature type="non-terminal residue" evidence="1">
    <location>
        <position position="1"/>
    </location>
</feature>
<dbReference type="Proteomes" id="UP001266305">
    <property type="component" value="Unassembled WGS sequence"/>
</dbReference>
<accession>A0ABQ9W1J7</accession>
<comment type="caution">
    <text evidence="1">The sequence shown here is derived from an EMBL/GenBank/DDBJ whole genome shotgun (WGS) entry which is preliminary data.</text>
</comment>
<protein>
    <submittedName>
        <fullName evidence="1">Uncharacterized protein</fullName>
    </submittedName>
</protein>
<keyword evidence="2" id="KW-1185">Reference proteome</keyword>
<sequence>HNISSIPSTSPSATETWLLHEMLHHDDVHRDTELELVLQWAEQLTTERSSDGSRKMLTWKPAIRIQCGSLPVKKQNNLVVKTPVNPVTGVVVLVRTLCCEVRVPNTPRN</sequence>
<organism evidence="1 2">
    <name type="scientific">Saguinus oedipus</name>
    <name type="common">Cotton-top tamarin</name>
    <name type="synonym">Oedipomidas oedipus</name>
    <dbReference type="NCBI Taxonomy" id="9490"/>
    <lineage>
        <taxon>Eukaryota</taxon>
        <taxon>Metazoa</taxon>
        <taxon>Chordata</taxon>
        <taxon>Craniata</taxon>
        <taxon>Vertebrata</taxon>
        <taxon>Euteleostomi</taxon>
        <taxon>Mammalia</taxon>
        <taxon>Eutheria</taxon>
        <taxon>Euarchontoglires</taxon>
        <taxon>Primates</taxon>
        <taxon>Haplorrhini</taxon>
        <taxon>Platyrrhini</taxon>
        <taxon>Cebidae</taxon>
        <taxon>Callitrichinae</taxon>
        <taxon>Saguinus</taxon>
    </lineage>
</organism>
<dbReference type="EMBL" id="JASSZA010000004">
    <property type="protein sequence ID" value="KAK2114668.1"/>
    <property type="molecule type" value="Genomic_DNA"/>
</dbReference>
<reference evidence="1 2" key="1">
    <citation type="submission" date="2023-05" db="EMBL/GenBank/DDBJ databases">
        <title>B98-5 Cell Line De Novo Hybrid Assembly: An Optical Mapping Approach.</title>
        <authorList>
            <person name="Kananen K."/>
            <person name="Auerbach J.A."/>
            <person name="Kautto E."/>
            <person name="Blachly J.S."/>
        </authorList>
    </citation>
    <scope>NUCLEOTIDE SEQUENCE [LARGE SCALE GENOMIC DNA]</scope>
    <source>
        <strain evidence="1">B95-8</strain>
        <tissue evidence="1">Cell line</tissue>
    </source>
</reference>
<proteinExistence type="predicted"/>
<gene>
    <name evidence="1" type="ORF">P7K49_008934</name>
</gene>
<evidence type="ECO:0000313" key="2">
    <source>
        <dbReference type="Proteomes" id="UP001266305"/>
    </source>
</evidence>
<name>A0ABQ9W1J7_SAGOE</name>